<accession>A0AAV5DL63</accession>
<reference evidence="1" key="2">
    <citation type="submission" date="2021-12" db="EMBL/GenBank/DDBJ databases">
        <title>Resequencing data analysis of finger millet.</title>
        <authorList>
            <person name="Hatakeyama M."/>
            <person name="Aluri S."/>
            <person name="Balachadran M.T."/>
            <person name="Sivarajan S.R."/>
            <person name="Poveda L."/>
            <person name="Shimizu-Inatsugi R."/>
            <person name="Schlapbach R."/>
            <person name="Sreeman S.M."/>
            <person name="Shimizu K.K."/>
        </authorList>
    </citation>
    <scope>NUCLEOTIDE SEQUENCE</scope>
</reference>
<sequence>MGWCCGCGDSDTPDKGGDTCRQTEIRFRSGEVGGRQAVKALPPEIRLDPIRDTLQYPMRPPALHQLPAVDV</sequence>
<name>A0AAV5DL63_ELECO</name>
<reference evidence="1" key="1">
    <citation type="journal article" date="2018" name="DNA Res.">
        <title>Multiple hybrid de novo genome assembly of finger millet, an orphan allotetraploid crop.</title>
        <authorList>
            <person name="Hatakeyama M."/>
            <person name="Aluri S."/>
            <person name="Balachadran M.T."/>
            <person name="Sivarajan S.R."/>
            <person name="Patrignani A."/>
            <person name="Gruter S."/>
            <person name="Poveda L."/>
            <person name="Shimizu-Inatsugi R."/>
            <person name="Baeten J."/>
            <person name="Francoijs K.J."/>
            <person name="Nataraja K.N."/>
            <person name="Reddy Y.A.N."/>
            <person name="Phadnis S."/>
            <person name="Ravikumar R.L."/>
            <person name="Schlapbach R."/>
            <person name="Sreeman S.M."/>
            <person name="Shimizu K.K."/>
        </authorList>
    </citation>
    <scope>NUCLEOTIDE SEQUENCE</scope>
</reference>
<dbReference type="Proteomes" id="UP001054889">
    <property type="component" value="Unassembled WGS sequence"/>
</dbReference>
<organism evidence="1 2">
    <name type="scientific">Eleusine coracana subsp. coracana</name>
    <dbReference type="NCBI Taxonomy" id="191504"/>
    <lineage>
        <taxon>Eukaryota</taxon>
        <taxon>Viridiplantae</taxon>
        <taxon>Streptophyta</taxon>
        <taxon>Embryophyta</taxon>
        <taxon>Tracheophyta</taxon>
        <taxon>Spermatophyta</taxon>
        <taxon>Magnoliopsida</taxon>
        <taxon>Liliopsida</taxon>
        <taxon>Poales</taxon>
        <taxon>Poaceae</taxon>
        <taxon>PACMAD clade</taxon>
        <taxon>Chloridoideae</taxon>
        <taxon>Cynodonteae</taxon>
        <taxon>Eleusininae</taxon>
        <taxon>Eleusine</taxon>
    </lineage>
</organism>
<dbReference type="EMBL" id="BQKI01000018">
    <property type="protein sequence ID" value="GJN11089.1"/>
    <property type="molecule type" value="Genomic_DNA"/>
</dbReference>
<evidence type="ECO:0000313" key="1">
    <source>
        <dbReference type="EMBL" id="GJN11089.1"/>
    </source>
</evidence>
<proteinExistence type="predicted"/>
<protein>
    <submittedName>
        <fullName evidence="1">Uncharacterized protein</fullName>
    </submittedName>
</protein>
<comment type="caution">
    <text evidence="1">The sequence shown here is derived from an EMBL/GenBank/DDBJ whole genome shotgun (WGS) entry which is preliminary data.</text>
</comment>
<evidence type="ECO:0000313" key="2">
    <source>
        <dbReference type="Proteomes" id="UP001054889"/>
    </source>
</evidence>
<gene>
    <name evidence="1" type="primary">ga29255</name>
    <name evidence="1" type="ORF">PR202_ga29255</name>
</gene>
<keyword evidence="2" id="KW-1185">Reference proteome</keyword>
<dbReference type="AlphaFoldDB" id="A0AAV5DL63"/>